<evidence type="ECO:0000256" key="1">
    <source>
        <dbReference type="SAM" id="SignalP"/>
    </source>
</evidence>
<dbReference type="STRING" id="39841.SAMN05660836_01430"/>
<evidence type="ECO:0000313" key="3">
    <source>
        <dbReference type="EMBL" id="SFM78322.1"/>
    </source>
</evidence>
<dbReference type="PROSITE" id="PS50206">
    <property type="entry name" value="RHODANESE_3"/>
    <property type="match status" value="1"/>
</dbReference>
<proteinExistence type="predicted"/>
<reference evidence="3 4" key="1">
    <citation type="submission" date="2016-10" db="EMBL/GenBank/DDBJ databases">
        <authorList>
            <person name="de Groot N.N."/>
        </authorList>
    </citation>
    <scope>NUCLEOTIDE SEQUENCE [LARGE SCALE GENOMIC DNA]</scope>
    <source>
        <strain evidence="3 4">DSM 9990</strain>
    </source>
</reference>
<dbReference type="PANTHER" id="PTHR43031">
    <property type="entry name" value="FAD-DEPENDENT OXIDOREDUCTASE"/>
    <property type="match status" value="1"/>
</dbReference>
<dbReference type="InterPro" id="IPR050229">
    <property type="entry name" value="GlpE_sulfurtransferase"/>
</dbReference>
<feature type="signal peptide" evidence="1">
    <location>
        <begin position="1"/>
        <end position="26"/>
    </location>
</feature>
<keyword evidence="4" id="KW-1185">Reference proteome</keyword>
<dbReference type="RefSeq" id="WP_218148830.1">
    <property type="nucleotide sequence ID" value="NZ_FOUU01000004.1"/>
</dbReference>
<accession>A0A1I4TNF7</accession>
<keyword evidence="3" id="KW-0808">Transferase</keyword>
<dbReference type="Pfam" id="PF00581">
    <property type="entry name" value="Rhodanese"/>
    <property type="match status" value="1"/>
</dbReference>
<dbReference type="AlphaFoldDB" id="A0A1I4TNF7"/>
<feature type="chain" id="PRO_5011785196" evidence="1">
    <location>
        <begin position="27"/>
        <end position="160"/>
    </location>
</feature>
<gene>
    <name evidence="3" type="ORF">SAMN05660836_01430</name>
</gene>
<dbReference type="EMBL" id="FOUU01000004">
    <property type="protein sequence ID" value="SFM78322.1"/>
    <property type="molecule type" value="Genomic_DNA"/>
</dbReference>
<dbReference type="SUPFAM" id="SSF52821">
    <property type="entry name" value="Rhodanese/Cell cycle control phosphatase"/>
    <property type="match status" value="1"/>
</dbReference>
<dbReference type="GO" id="GO:0016740">
    <property type="term" value="F:transferase activity"/>
    <property type="evidence" value="ECO:0007669"/>
    <property type="project" value="UniProtKB-KW"/>
</dbReference>
<organism evidence="3 4">
    <name type="scientific">Thermodesulforhabdus norvegica</name>
    <dbReference type="NCBI Taxonomy" id="39841"/>
    <lineage>
        <taxon>Bacteria</taxon>
        <taxon>Pseudomonadati</taxon>
        <taxon>Thermodesulfobacteriota</taxon>
        <taxon>Syntrophobacteria</taxon>
        <taxon>Syntrophobacterales</taxon>
        <taxon>Thermodesulforhabdaceae</taxon>
        <taxon>Thermodesulforhabdus</taxon>
    </lineage>
</organism>
<dbReference type="SMART" id="SM00450">
    <property type="entry name" value="RHOD"/>
    <property type="match status" value="1"/>
</dbReference>
<sequence>MREKHLSKISILMVCFLSALSAYTYAFDTELAKKFYGMFSQMTPEVVAQKPCQITPARVLEMIKAREPFLFLDIRTPQETGIVGLTYPDTLRIPMNELFREDNLGRLPKDRKIVVVCHSGTRAAPVAMALKMLGFDAYLLKGGLPALAREAGTNVVELFK</sequence>
<protein>
    <submittedName>
        <fullName evidence="3">Thiosulfate sulfurtransferase</fullName>
    </submittedName>
</protein>
<dbReference type="InterPro" id="IPR036873">
    <property type="entry name" value="Rhodanese-like_dom_sf"/>
</dbReference>
<dbReference type="CDD" id="cd00158">
    <property type="entry name" value="RHOD"/>
    <property type="match status" value="1"/>
</dbReference>
<dbReference type="Proteomes" id="UP000199611">
    <property type="component" value="Unassembled WGS sequence"/>
</dbReference>
<feature type="domain" description="Rhodanese" evidence="2">
    <location>
        <begin position="65"/>
        <end position="156"/>
    </location>
</feature>
<evidence type="ECO:0000313" key="4">
    <source>
        <dbReference type="Proteomes" id="UP000199611"/>
    </source>
</evidence>
<dbReference type="InterPro" id="IPR001763">
    <property type="entry name" value="Rhodanese-like_dom"/>
</dbReference>
<dbReference type="Gene3D" id="3.40.250.10">
    <property type="entry name" value="Rhodanese-like domain"/>
    <property type="match status" value="1"/>
</dbReference>
<dbReference type="PANTHER" id="PTHR43031:SF10">
    <property type="entry name" value="RHODANESE DOMAIN-CONTAINING PROTEIN"/>
    <property type="match status" value="1"/>
</dbReference>
<keyword evidence="1" id="KW-0732">Signal</keyword>
<name>A0A1I4TNF7_9BACT</name>
<evidence type="ECO:0000259" key="2">
    <source>
        <dbReference type="PROSITE" id="PS50206"/>
    </source>
</evidence>